<accession>A0A482W1A3</accession>
<evidence type="ECO:0000256" key="4">
    <source>
        <dbReference type="ARBA" id="ARBA00023159"/>
    </source>
</evidence>
<feature type="compositionally biased region" description="Pro residues" evidence="7">
    <location>
        <begin position="68"/>
        <end position="79"/>
    </location>
</feature>
<dbReference type="AlphaFoldDB" id="A0A482W1A3"/>
<dbReference type="PANTHER" id="PTHR10373">
    <property type="entry name" value="TRANSCRIPTION FACTOR 7 FAMILY MEMBER"/>
    <property type="match status" value="1"/>
</dbReference>
<keyword evidence="9" id="KW-1185">Reference proteome</keyword>
<evidence type="ECO:0000256" key="2">
    <source>
        <dbReference type="ARBA" id="ARBA00023015"/>
    </source>
</evidence>
<dbReference type="GO" id="GO:0060070">
    <property type="term" value="P:canonical Wnt signaling pathway"/>
    <property type="evidence" value="ECO:0007669"/>
    <property type="project" value="TreeGrafter"/>
</dbReference>
<keyword evidence="6" id="KW-0539">Nucleus</keyword>
<dbReference type="Proteomes" id="UP000292052">
    <property type="component" value="Unassembled WGS sequence"/>
</dbReference>
<name>A0A482W1A3_ASBVE</name>
<protein>
    <submittedName>
        <fullName evidence="8">Uncharacterized protein</fullName>
    </submittedName>
</protein>
<evidence type="ECO:0000256" key="1">
    <source>
        <dbReference type="ARBA" id="ARBA00004123"/>
    </source>
</evidence>
<keyword evidence="2" id="KW-0805">Transcription regulation</keyword>
<keyword evidence="5" id="KW-0804">Transcription</keyword>
<organism evidence="8 9">
    <name type="scientific">Asbolus verrucosus</name>
    <name type="common">Desert ironclad beetle</name>
    <dbReference type="NCBI Taxonomy" id="1661398"/>
    <lineage>
        <taxon>Eukaryota</taxon>
        <taxon>Metazoa</taxon>
        <taxon>Ecdysozoa</taxon>
        <taxon>Arthropoda</taxon>
        <taxon>Hexapoda</taxon>
        <taxon>Insecta</taxon>
        <taxon>Pterygota</taxon>
        <taxon>Neoptera</taxon>
        <taxon>Endopterygota</taxon>
        <taxon>Coleoptera</taxon>
        <taxon>Polyphaga</taxon>
        <taxon>Cucujiformia</taxon>
        <taxon>Tenebrionidae</taxon>
        <taxon>Pimeliinae</taxon>
        <taxon>Asbolus</taxon>
    </lineage>
</organism>
<dbReference type="OrthoDB" id="2307332at2759"/>
<evidence type="ECO:0000256" key="7">
    <source>
        <dbReference type="SAM" id="MobiDB-lite"/>
    </source>
</evidence>
<keyword evidence="3" id="KW-0238">DNA-binding</keyword>
<evidence type="ECO:0000256" key="5">
    <source>
        <dbReference type="ARBA" id="ARBA00023163"/>
    </source>
</evidence>
<sequence>DSRDPRCTLFLLASTLTPFSVLKCHRHTPSMYPLSPGAGFRSPYPSALPISTSSLPSDFYRFSPTGLIPPHPGLSPHPPHLSSHPAIVTPGPKQELPDLNH</sequence>
<dbReference type="GO" id="GO:1990907">
    <property type="term" value="C:beta-catenin-TCF complex"/>
    <property type="evidence" value="ECO:0007669"/>
    <property type="project" value="TreeGrafter"/>
</dbReference>
<dbReference type="STRING" id="1661398.A0A482W1A3"/>
<comment type="caution">
    <text evidence="8">The sequence shown here is derived from an EMBL/GenBank/DDBJ whole genome shotgun (WGS) entry which is preliminary data.</text>
</comment>
<evidence type="ECO:0000256" key="3">
    <source>
        <dbReference type="ARBA" id="ARBA00023125"/>
    </source>
</evidence>
<evidence type="ECO:0000313" key="9">
    <source>
        <dbReference type="Proteomes" id="UP000292052"/>
    </source>
</evidence>
<dbReference type="PANTHER" id="PTHR10373:SF38">
    <property type="entry name" value="PROTEIN PANGOLIN, ISOFORM J"/>
    <property type="match status" value="1"/>
</dbReference>
<feature type="region of interest" description="Disordered" evidence="7">
    <location>
        <begin position="68"/>
        <end position="101"/>
    </location>
</feature>
<feature type="non-terminal residue" evidence="8">
    <location>
        <position position="1"/>
    </location>
</feature>
<dbReference type="InterPro" id="IPR024940">
    <property type="entry name" value="TCF/LEF"/>
</dbReference>
<dbReference type="GO" id="GO:0000785">
    <property type="term" value="C:chromatin"/>
    <property type="evidence" value="ECO:0007669"/>
    <property type="project" value="TreeGrafter"/>
</dbReference>
<proteinExistence type="predicted"/>
<gene>
    <name evidence="8" type="ORF">BDFB_007207</name>
</gene>
<dbReference type="GO" id="GO:0000981">
    <property type="term" value="F:DNA-binding transcription factor activity, RNA polymerase II-specific"/>
    <property type="evidence" value="ECO:0007669"/>
    <property type="project" value="TreeGrafter"/>
</dbReference>
<dbReference type="EMBL" id="QDEB01043515">
    <property type="protein sequence ID" value="RZC38407.1"/>
    <property type="molecule type" value="Genomic_DNA"/>
</dbReference>
<reference evidence="8 9" key="1">
    <citation type="submission" date="2017-03" db="EMBL/GenBank/DDBJ databases">
        <title>Genome of the blue death feigning beetle - Asbolus verrucosus.</title>
        <authorList>
            <person name="Rider S.D."/>
        </authorList>
    </citation>
    <scope>NUCLEOTIDE SEQUENCE [LARGE SCALE GENOMIC DNA]</scope>
    <source>
        <strain evidence="8">Butters</strain>
        <tissue evidence="8">Head and leg muscle</tissue>
    </source>
</reference>
<dbReference type="GO" id="GO:0000978">
    <property type="term" value="F:RNA polymerase II cis-regulatory region sequence-specific DNA binding"/>
    <property type="evidence" value="ECO:0007669"/>
    <property type="project" value="TreeGrafter"/>
</dbReference>
<evidence type="ECO:0000313" key="8">
    <source>
        <dbReference type="EMBL" id="RZC38407.1"/>
    </source>
</evidence>
<feature type="non-terminal residue" evidence="8">
    <location>
        <position position="101"/>
    </location>
</feature>
<evidence type="ECO:0000256" key="6">
    <source>
        <dbReference type="ARBA" id="ARBA00023242"/>
    </source>
</evidence>
<comment type="subcellular location">
    <subcellularLocation>
        <location evidence="1">Nucleus</location>
    </subcellularLocation>
</comment>
<keyword evidence="4" id="KW-0010">Activator</keyword>